<evidence type="ECO:0000256" key="1">
    <source>
        <dbReference type="SAM" id="MobiDB-lite"/>
    </source>
</evidence>
<proteinExistence type="predicted"/>
<feature type="region of interest" description="Disordered" evidence="1">
    <location>
        <begin position="1"/>
        <end position="26"/>
    </location>
</feature>
<evidence type="ECO:0000313" key="3">
    <source>
        <dbReference type="Proteomes" id="UP000603141"/>
    </source>
</evidence>
<dbReference type="Proteomes" id="UP000603141">
    <property type="component" value="Unassembled WGS sequence"/>
</dbReference>
<organism evidence="2 3">
    <name type="scientific">Luteolibacter pohnpeiensis</name>
    <dbReference type="NCBI Taxonomy" id="454153"/>
    <lineage>
        <taxon>Bacteria</taxon>
        <taxon>Pseudomonadati</taxon>
        <taxon>Verrucomicrobiota</taxon>
        <taxon>Verrucomicrobiia</taxon>
        <taxon>Verrucomicrobiales</taxon>
        <taxon>Verrucomicrobiaceae</taxon>
        <taxon>Luteolibacter</taxon>
    </lineage>
</organism>
<gene>
    <name evidence="2" type="ORF">JIN85_13180</name>
</gene>
<dbReference type="EMBL" id="JAENIJ010000021">
    <property type="protein sequence ID" value="MBK1883374.1"/>
    <property type="molecule type" value="Genomic_DNA"/>
</dbReference>
<accession>A0A934SCH5</accession>
<dbReference type="AlphaFoldDB" id="A0A934SCH5"/>
<evidence type="ECO:0000313" key="2">
    <source>
        <dbReference type="EMBL" id="MBK1883374.1"/>
    </source>
</evidence>
<reference evidence="2" key="1">
    <citation type="submission" date="2021-01" db="EMBL/GenBank/DDBJ databases">
        <title>Modified the classification status of verrucomicrobia.</title>
        <authorList>
            <person name="Feng X."/>
        </authorList>
    </citation>
    <scope>NUCLEOTIDE SEQUENCE</scope>
    <source>
        <strain evidence="2">KCTC 22041</strain>
    </source>
</reference>
<name>A0A934SCH5_9BACT</name>
<comment type="caution">
    <text evidence="2">The sequence shown here is derived from an EMBL/GenBank/DDBJ whole genome shotgun (WGS) entry which is preliminary data.</text>
</comment>
<keyword evidence="3" id="KW-1185">Reference proteome</keyword>
<protein>
    <submittedName>
        <fullName evidence="2">Uncharacterized protein</fullName>
    </submittedName>
</protein>
<sequence length="61" mass="6463">MANRGSGIVEIDESSRRKFGSTRSAENTISDGVNDVALVNAENGTSIVPEPFKANISLARL</sequence>